<gene>
    <name evidence="1" type="ORF">CHRIB12_LOCUS18919</name>
</gene>
<dbReference type="EMBL" id="CAGKOT010000051">
    <property type="protein sequence ID" value="CAB5384549.1"/>
    <property type="molecule type" value="Genomic_DNA"/>
</dbReference>
<evidence type="ECO:0000313" key="1">
    <source>
        <dbReference type="EMBL" id="CAB5384549.1"/>
    </source>
</evidence>
<name>A0A915ZNI0_9GLOM</name>
<organism evidence="1 2">
    <name type="scientific">Rhizophagus irregularis</name>
    <dbReference type="NCBI Taxonomy" id="588596"/>
    <lineage>
        <taxon>Eukaryota</taxon>
        <taxon>Fungi</taxon>
        <taxon>Fungi incertae sedis</taxon>
        <taxon>Mucoromycota</taxon>
        <taxon>Glomeromycotina</taxon>
        <taxon>Glomeromycetes</taxon>
        <taxon>Glomerales</taxon>
        <taxon>Glomeraceae</taxon>
        <taxon>Rhizophagus</taxon>
    </lineage>
</organism>
<protein>
    <submittedName>
        <fullName evidence="1">Uncharacterized protein</fullName>
    </submittedName>
</protein>
<comment type="caution">
    <text evidence="1">The sequence shown here is derived from an EMBL/GenBank/DDBJ whole genome shotgun (WGS) entry which is preliminary data.</text>
</comment>
<evidence type="ECO:0000313" key="2">
    <source>
        <dbReference type="Proteomes" id="UP000684084"/>
    </source>
</evidence>
<dbReference type="AlphaFoldDB" id="A0A915ZNI0"/>
<reference evidence="1" key="1">
    <citation type="submission" date="2020-05" db="EMBL/GenBank/DDBJ databases">
        <authorList>
            <person name="Rincon C."/>
            <person name="Sanders R I."/>
            <person name="Robbins C."/>
            <person name="Chaturvedi A."/>
        </authorList>
    </citation>
    <scope>NUCLEOTIDE SEQUENCE</scope>
    <source>
        <strain evidence="1">CHB12</strain>
    </source>
</reference>
<proteinExistence type="predicted"/>
<sequence>MIVTITRQKIHTLRCVHVFSTKSSSMISNTSIYSPNIYFINSSYALCFGYGRKFLNRTIIKNLLDGTFDRVIAAKPKTISFYRIFIIYPTPTTGGFGNTLHSAFSLGVTYSKLTARLSCLIV</sequence>
<accession>A0A915ZNI0</accession>
<dbReference type="Proteomes" id="UP000684084">
    <property type="component" value="Unassembled WGS sequence"/>
</dbReference>